<dbReference type="Proteomes" id="UP000502377">
    <property type="component" value="Chromosome"/>
</dbReference>
<dbReference type="EMBL" id="CP012543">
    <property type="protein sequence ID" value="QCD46290.1"/>
    <property type="molecule type" value="Genomic_DNA"/>
</dbReference>
<protein>
    <submittedName>
        <fullName evidence="1">Uncharacterized protein</fullName>
    </submittedName>
</protein>
<organism evidence="1 2">
    <name type="scientific">Campylobacter rectus</name>
    <name type="common">Wolinella recta</name>
    <dbReference type="NCBI Taxonomy" id="203"/>
    <lineage>
        <taxon>Bacteria</taxon>
        <taxon>Pseudomonadati</taxon>
        <taxon>Campylobacterota</taxon>
        <taxon>Epsilonproteobacteria</taxon>
        <taxon>Campylobacterales</taxon>
        <taxon>Campylobacteraceae</taxon>
        <taxon>Campylobacter</taxon>
    </lineage>
</organism>
<gene>
    <name evidence="1" type="ORF">CRECT_0601</name>
</gene>
<proteinExistence type="predicted"/>
<reference evidence="1 2" key="1">
    <citation type="submission" date="2016-07" db="EMBL/GenBank/DDBJ databases">
        <title>Comparative genomics of the Campylobacter concisus group.</title>
        <authorList>
            <person name="Miller W.G."/>
            <person name="Yee E."/>
            <person name="Chapman M.H."/>
            <person name="Huynh S."/>
            <person name="Bono J.L."/>
            <person name="On S.L.W."/>
            <person name="StLeger J."/>
            <person name="Foster G."/>
            <person name="Parker C.T."/>
        </authorList>
    </citation>
    <scope>NUCLEOTIDE SEQUENCE [LARGE SCALE GENOMIC DNA]</scope>
    <source>
        <strain evidence="1 2">ATCC 33238</strain>
    </source>
</reference>
<dbReference type="KEGG" id="crx:CRECT_0601"/>
<name>A0A6G5QKU5_CAMRE</name>
<accession>A0A6G5QKU5</accession>
<evidence type="ECO:0000313" key="1">
    <source>
        <dbReference type="EMBL" id="QCD46290.1"/>
    </source>
</evidence>
<dbReference type="AlphaFoldDB" id="A0A6G5QKU5"/>
<sequence length="129" mass="15344">MIRAANLTQSIRQIFKNKLNLKPRSWPIFLADFAAIKLLPNLKPARLTFHMCPIMPKFSHRKIFRLFFDCLYLRKASLNLNEICRQQGGEFGRRRKNLKAKTDKKFILGNRLLIYRVKFCRTELSAFLR</sequence>
<evidence type="ECO:0000313" key="2">
    <source>
        <dbReference type="Proteomes" id="UP000502377"/>
    </source>
</evidence>